<evidence type="ECO:0000313" key="5">
    <source>
        <dbReference type="Proteomes" id="UP000183974"/>
    </source>
</evidence>
<organism evidence="4 5">
    <name type="scientific">Roseovarius pacificus</name>
    <dbReference type="NCBI Taxonomy" id="337701"/>
    <lineage>
        <taxon>Bacteria</taxon>
        <taxon>Pseudomonadati</taxon>
        <taxon>Pseudomonadota</taxon>
        <taxon>Alphaproteobacteria</taxon>
        <taxon>Rhodobacterales</taxon>
        <taxon>Roseobacteraceae</taxon>
        <taxon>Roseovarius</taxon>
    </lineage>
</organism>
<protein>
    <submittedName>
        <fullName evidence="4">CBS domain-containing protein</fullName>
    </submittedName>
</protein>
<keyword evidence="5" id="KW-1185">Reference proteome</keyword>
<dbReference type="SUPFAM" id="SSF54631">
    <property type="entry name" value="CBS-domain pair"/>
    <property type="match status" value="1"/>
</dbReference>
<evidence type="ECO:0000313" key="4">
    <source>
        <dbReference type="EMBL" id="SHM27304.1"/>
    </source>
</evidence>
<dbReference type="AlphaFoldDB" id="A0A1M7HFT6"/>
<dbReference type="PANTHER" id="PTHR43080">
    <property type="entry name" value="CBS DOMAIN-CONTAINING PROTEIN CBSX3, MITOCHONDRIAL"/>
    <property type="match status" value="1"/>
</dbReference>
<dbReference type="InterPro" id="IPR000644">
    <property type="entry name" value="CBS_dom"/>
</dbReference>
<dbReference type="InterPro" id="IPR051257">
    <property type="entry name" value="Diverse_CBS-Domain"/>
</dbReference>
<accession>A0A1M7HFT6</accession>
<feature type="domain" description="CBS" evidence="3">
    <location>
        <begin position="70"/>
        <end position="126"/>
    </location>
</feature>
<reference evidence="4 5" key="1">
    <citation type="submission" date="2016-11" db="EMBL/GenBank/DDBJ databases">
        <authorList>
            <person name="Jaros S."/>
            <person name="Januszkiewicz K."/>
            <person name="Wedrychowicz H."/>
        </authorList>
    </citation>
    <scope>NUCLEOTIDE SEQUENCE [LARGE SCALE GENOMIC DNA]</scope>
    <source>
        <strain evidence="4 5">DSM 29589</strain>
    </source>
</reference>
<sequence>MLVKSIMRCPVTTVGPATSVRAVAALMKECDIGAIVICESGQVTGIVTDRDIVTRWFPNVPSDEPIAAVMTRDVITCRPDQTVREAAHRMGNLQIRRLVVVDDTGAVAGMITLGDIANDADEELAGQTLGEVVETR</sequence>
<evidence type="ECO:0000256" key="2">
    <source>
        <dbReference type="PROSITE-ProRule" id="PRU00703"/>
    </source>
</evidence>
<dbReference type="Proteomes" id="UP000183974">
    <property type="component" value="Unassembled WGS sequence"/>
</dbReference>
<proteinExistence type="predicted"/>
<dbReference type="STRING" id="337701.SAMN05444398_112126"/>
<dbReference type="EMBL" id="FRBR01000012">
    <property type="protein sequence ID" value="SHM27304.1"/>
    <property type="molecule type" value="Genomic_DNA"/>
</dbReference>
<dbReference type="SMART" id="SM00116">
    <property type="entry name" value="CBS"/>
    <property type="match status" value="2"/>
</dbReference>
<feature type="domain" description="CBS" evidence="3">
    <location>
        <begin position="7"/>
        <end position="62"/>
    </location>
</feature>
<dbReference type="OrthoDB" id="9802114at2"/>
<keyword evidence="1 2" id="KW-0129">CBS domain</keyword>
<evidence type="ECO:0000256" key="1">
    <source>
        <dbReference type="ARBA" id="ARBA00023122"/>
    </source>
</evidence>
<dbReference type="PROSITE" id="PS51371">
    <property type="entry name" value="CBS"/>
    <property type="match status" value="2"/>
</dbReference>
<dbReference type="Gene3D" id="3.10.580.10">
    <property type="entry name" value="CBS-domain"/>
    <property type="match status" value="1"/>
</dbReference>
<dbReference type="PANTHER" id="PTHR43080:SF2">
    <property type="entry name" value="CBS DOMAIN-CONTAINING PROTEIN"/>
    <property type="match status" value="1"/>
</dbReference>
<dbReference type="RefSeq" id="WP_073036401.1">
    <property type="nucleotide sequence ID" value="NZ_BMLR01000008.1"/>
</dbReference>
<dbReference type="InterPro" id="IPR046342">
    <property type="entry name" value="CBS_dom_sf"/>
</dbReference>
<gene>
    <name evidence="4" type="ORF">SAMN05444398_112126</name>
</gene>
<evidence type="ECO:0000259" key="3">
    <source>
        <dbReference type="PROSITE" id="PS51371"/>
    </source>
</evidence>
<dbReference type="Pfam" id="PF00571">
    <property type="entry name" value="CBS"/>
    <property type="match status" value="2"/>
</dbReference>
<name>A0A1M7HFT6_9RHOB</name>